<evidence type="ECO:0000313" key="2">
    <source>
        <dbReference type="Proteomes" id="UP000789525"/>
    </source>
</evidence>
<dbReference type="Proteomes" id="UP000789525">
    <property type="component" value="Unassembled WGS sequence"/>
</dbReference>
<keyword evidence="2" id="KW-1185">Reference proteome</keyword>
<protein>
    <submittedName>
        <fullName evidence="1">14703_t:CDS:1</fullName>
    </submittedName>
</protein>
<organism evidence="1 2">
    <name type="scientific">Acaulospora colombiana</name>
    <dbReference type="NCBI Taxonomy" id="27376"/>
    <lineage>
        <taxon>Eukaryota</taxon>
        <taxon>Fungi</taxon>
        <taxon>Fungi incertae sedis</taxon>
        <taxon>Mucoromycota</taxon>
        <taxon>Glomeromycotina</taxon>
        <taxon>Glomeromycetes</taxon>
        <taxon>Diversisporales</taxon>
        <taxon>Acaulosporaceae</taxon>
        <taxon>Acaulospora</taxon>
    </lineage>
</organism>
<name>A0ACA9NWI7_9GLOM</name>
<proteinExistence type="predicted"/>
<dbReference type="EMBL" id="CAJVPT010025680">
    <property type="protein sequence ID" value="CAG8676038.1"/>
    <property type="molecule type" value="Genomic_DNA"/>
</dbReference>
<reference evidence="1" key="1">
    <citation type="submission" date="2021-06" db="EMBL/GenBank/DDBJ databases">
        <authorList>
            <person name="Kallberg Y."/>
            <person name="Tangrot J."/>
            <person name="Rosling A."/>
        </authorList>
    </citation>
    <scope>NUCLEOTIDE SEQUENCE</scope>
    <source>
        <strain evidence="1">CL356</strain>
    </source>
</reference>
<sequence length="157" mass="18263">MEIIYKDLRPILPDDTPKYITEFVNACWNKNSNERPSARDAYNFLDKLKNSLENDMIKDVDEEGSKEFIDCVIKYRGDDEKRKNGTPTGIKSSAVHREAHYISRTLDTISDYPKSPLRSYNFADSKQHHLKLSYDINESSPKENDKKEIQMDVDTKP</sequence>
<feature type="non-terminal residue" evidence="1">
    <location>
        <position position="157"/>
    </location>
</feature>
<comment type="caution">
    <text evidence="1">The sequence shown here is derived from an EMBL/GenBank/DDBJ whole genome shotgun (WGS) entry which is preliminary data.</text>
</comment>
<accession>A0ACA9NWI7</accession>
<evidence type="ECO:0000313" key="1">
    <source>
        <dbReference type="EMBL" id="CAG8676038.1"/>
    </source>
</evidence>
<gene>
    <name evidence="1" type="ORF">ACOLOM_LOCUS9138</name>
</gene>